<sequence>MFHQFSRIMVSPLLEKALMLDIFTGNLDTTQTAMESSNLKAVGKQAPQRQDYRMFIPYWRSMLQSRLPVRMILAHALKSQHKPGTRRFHTAAGSSGNMSKDGRSLFLNCSLRLMGRAPQLRIHQSRRMYTTAALFF</sequence>
<accession>A0A4U6VBQ6</accession>
<dbReference type="Proteomes" id="UP000298652">
    <property type="component" value="Chromosome 3"/>
</dbReference>
<evidence type="ECO:0000313" key="2">
    <source>
        <dbReference type="Proteomes" id="UP000298652"/>
    </source>
</evidence>
<dbReference type="Gramene" id="TKW26840">
    <property type="protein sequence ID" value="TKW26840"/>
    <property type="gene ID" value="SEVIR_3G217880v2"/>
</dbReference>
<dbReference type="AlphaFoldDB" id="A0A4U6VBQ6"/>
<protein>
    <submittedName>
        <fullName evidence="1">Uncharacterized protein</fullName>
    </submittedName>
</protein>
<name>A0A4U6VBQ6_SETVI</name>
<evidence type="ECO:0000313" key="1">
    <source>
        <dbReference type="EMBL" id="TKW26840.1"/>
    </source>
</evidence>
<proteinExistence type="predicted"/>
<reference evidence="1" key="1">
    <citation type="submission" date="2019-03" db="EMBL/GenBank/DDBJ databases">
        <title>WGS assembly of Setaria viridis.</title>
        <authorList>
            <person name="Huang P."/>
            <person name="Jenkins J."/>
            <person name="Grimwood J."/>
            <person name="Barry K."/>
            <person name="Healey A."/>
            <person name="Mamidi S."/>
            <person name="Sreedasyam A."/>
            <person name="Shu S."/>
            <person name="Feldman M."/>
            <person name="Wu J."/>
            <person name="Yu Y."/>
            <person name="Chen C."/>
            <person name="Johnson J."/>
            <person name="Rokhsar D."/>
            <person name="Baxter I."/>
            <person name="Schmutz J."/>
            <person name="Brutnell T."/>
            <person name="Kellogg E."/>
        </authorList>
    </citation>
    <scope>NUCLEOTIDE SEQUENCE [LARGE SCALE GENOMIC DNA]</scope>
</reference>
<dbReference type="EMBL" id="CM016554">
    <property type="protein sequence ID" value="TKW26840.1"/>
    <property type="molecule type" value="Genomic_DNA"/>
</dbReference>
<keyword evidence="2" id="KW-1185">Reference proteome</keyword>
<gene>
    <name evidence="1" type="ORF">SEVIR_3G217880v2</name>
</gene>
<organism evidence="1 2">
    <name type="scientific">Setaria viridis</name>
    <name type="common">Green bristlegrass</name>
    <name type="synonym">Setaria italica subsp. viridis</name>
    <dbReference type="NCBI Taxonomy" id="4556"/>
    <lineage>
        <taxon>Eukaryota</taxon>
        <taxon>Viridiplantae</taxon>
        <taxon>Streptophyta</taxon>
        <taxon>Embryophyta</taxon>
        <taxon>Tracheophyta</taxon>
        <taxon>Spermatophyta</taxon>
        <taxon>Magnoliopsida</taxon>
        <taxon>Liliopsida</taxon>
        <taxon>Poales</taxon>
        <taxon>Poaceae</taxon>
        <taxon>PACMAD clade</taxon>
        <taxon>Panicoideae</taxon>
        <taxon>Panicodae</taxon>
        <taxon>Paniceae</taxon>
        <taxon>Cenchrinae</taxon>
        <taxon>Setaria</taxon>
    </lineage>
</organism>